<dbReference type="Proteomes" id="UP000501690">
    <property type="component" value="Linkage Group LG8"/>
</dbReference>
<evidence type="ECO:0000256" key="1">
    <source>
        <dbReference type="SAM" id="Phobius"/>
    </source>
</evidence>
<reference evidence="2 3" key="1">
    <citation type="submission" date="2019-04" db="EMBL/GenBank/DDBJ databases">
        <title>An improved genome assembly and genetic linkage map for asparagus bean, Vigna unguiculata ssp. sesquipedialis.</title>
        <authorList>
            <person name="Xia Q."/>
            <person name="Zhang R."/>
            <person name="Dong Y."/>
        </authorList>
    </citation>
    <scope>NUCLEOTIDE SEQUENCE [LARGE SCALE GENOMIC DNA]</scope>
    <source>
        <tissue evidence="2">Leaf</tissue>
    </source>
</reference>
<proteinExistence type="predicted"/>
<gene>
    <name evidence="2" type="ORF">DEO72_LG8g2061</name>
</gene>
<accession>A0A4D6MVA0</accession>
<protein>
    <submittedName>
        <fullName evidence="2">Uncharacterized protein</fullName>
    </submittedName>
</protein>
<organism evidence="2 3">
    <name type="scientific">Vigna unguiculata</name>
    <name type="common">Cowpea</name>
    <dbReference type="NCBI Taxonomy" id="3917"/>
    <lineage>
        <taxon>Eukaryota</taxon>
        <taxon>Viridiplantae</taxon>
        <taxon>Streptophyta</taxon>
        <taxon>Embryophyta</taxon>
        <taxon>Tracheophyta</taxon>
        <taxon>Spermatophyta</taxon>
        <taxon>Magnoliopsida</taxon>
        <taxon>eudicotyledons</taxon>
        <taxon>Gunneridae</taxon>
        <taxon>Pentapetalae</taxon>
        <taxon>rosids</taxon>
        <taxon>fabids</taxon>
        <taxon>Fabales</taxon>
        <taxon>Fabaceae</taxon>
        <taxon>Papilionoideae</taxon>
        <taxon>50 kb inversion clade</taxon>
        <taxon>NPAAA clade</taxon>
        <taxon>indigoferoid/millettioid clade</taxon>
        <taxon>Phaseoleae</taxon>
        <taxon>Vigna</taxon>
    </lineage>
</organism>
<evidence type="ECO:0000313" key="3">
    <source>
        <dbReference type="Proteomes" id="UP000501690"/>
    </source>
</evidence>
<keyword evidence="3" id="KW-1185">Reference proteome</keyword>
<dbReference type="EMBL" id="CP039352">
    <property type="protein sequence ID" value="QCE04029.1"/>
    <property type="molecule type" value="Genomic_DNA"/>
</dbReference>
<dbReference type="AlphaFoldDB" id="A0A4D6MVA0"/>
<keyword evidence="1" id="KW-0812">Transmembrane</keyword>
<keyword evidence="1" id="KW-1133">Transmembrane helix</keyword>
<sequence>MRNEISRSRSEVVRLQSEVAWLVGGRKAAIGSREVAKMSTLSPSILVGAALIFASFSIRVCGVCYLGFNH</sequence>
<name>A0A4D6MVA0_VIGUN</name>
<feature type="transmembrane region" description="Helical" evidence="1">
    <location>
        <begin position="45"/>
        <end position="68"/>
    </location>
</feature>
<evidence type="ECO:0000313" key="2">
    <source>
        <dbReference type="EMBL" id="QCE04029.1"/>
    </source>
</evidence>
<keyword evidence="1" id="KW-0472">Membrane</keyword>